<keyword evidence="3" id="KW-1185">Reference proteome</keyword>
<organism evidence="2 3">
    <name type="scientific">Solicola gregarius</name>
    <dbReference type="NCBI Taxonomy" id="2908642"/>
    <lineage>
        <taxon>Bacteria</taxon>
        <taxon>Bacillati</taxon>
        <taxon>Actinomycetota</taxon>
        <taxon>Actinomycetes</taxon>
        <taxon>Propionibacteriales</taxon>
        <taxon>Nocardioidaceae</taxon>
        <taxon>Solicola</taxon>
    </lineage>
</organism>
<dbReference type="Gene3D" id="3.40.190.120">
    <property type="entry name" value="Osmoprotection protein (prox), domain 2"/>
    <property type="match status" value="1"/>
</dbReference>
<dbReference type="Proteomes" id="UP001164390">
    <property type="component" value="Chromosome"/>
</dbReference>
<gene>
    <name evidence="2" type="ORF">L0C25_20280</name>
</gene>
<dbReference type="InterPro" id="IPR007210">
    <property type="entry name" value="ABC_Gly_betaine_transp_sub-bd"/>
</dbReference>
<sequence length="322" mass="35062">MRGRIGTGLVALLTLAVVAGCGLKPANSGVLEAEPGSIKHYDDLEGVNVTVGSKEFTEQLVFGNMIATIMTAAGAQVTNRSGTTGSSNVRRALIDGTFEITPEYTGTGWITYLGHDKPITESAEAQWKAVDEEDRENGLVWLPPAPMNNTYALAMGPDANEKLGITKLSELQSLPPEDLTFCVDTEFLSRDDGLKPMLEHYGLKFADVDATTLGIGQIYQATAQGDCNFGEVFTTDGRIEALDLTVLEDDKKFFPLYNMTEVVNADLLEDHPEIKEIFAQVNPKLTDDVLRELNAKVDVDGEDPAEVARDWLVEEGFVKMPD</sequence>
<dbReference type="CDD" id="cd13611">
    <property type="entry name" value="PBP2_YehZ"/>
    <property type="match status" value="1"/>
</dbReference>
<dbReference type="RefSeq" id="WP_271633603.1">
    <property type="nucleotide sequence ID" value="NZ_CP094970.1"/>
</dbReference>
<dbReference type="PROSITE" id="PS51257">
    <property type="entry name" value="PROKAR_LIPOPROTEIN"/>
    <property type="match status" value="1"/>
</dbReference>
<feature type="domain" description="ABC-type glycine betaine transport system substrate-binding" evidence="1">
    <location>
        <begin position="48"/>
        <end position="312"/>
    </location>
</feature>
<dbReference type="EMBL" id="CP094970">
    <property type="protein sequence ID" value="UYM04842.1"/>
    <property type="molecule type" value="Genomic_DNA"/>
</dbReference>
<name>A0AA46YJY1_9ACTN</name>
<dbReference type="Gene3D" id="3.40.190.10">
    <property type="entry name" value="Periplasmic binding protein-like II"/>
    <property type="match status" value="1"/>
</dbReference>
<proteinExistence type="predicted"/>
<dbReference type="GO" id="GO:0043190">
    <property type="term" value="C:ATP-binding cassette (ABC) transporter complex"/>
    <property type="evidence" value="ECO:0007669"/>
    <property type="project" value="InterPro"/>
</dbReference>
<dbReference type="KEGG" id="sgrg:L0C25_20280"/>
<reference evidence="2" key="1">
    <citation type="submission" date="2022-01" db="EMBL/GenBank/DDBJ databases">
        <title>Nocardioidaceae gen. sp. A5X3R13.</title>
        <authorList>
            <person name="Lopez Marin M.A."/>
            <person name="Uhlik O."/>
        </authorList>
    </citation>
    <scope>NUCLEOTIDE SEQUENCE</scope>
    <source>
        <strain evidence="2">A5X3R13</strain>
    </source>
</reference>
<evidence type="ECO:0000313" key="3">
    <source>
        <dbReference type="Proteomes" id="UP001164390"/>
    </source>
</evidence>
<dbReference type="Pfam" id="PF04069">
    <property type="entry name" value="OpuAC"/>
    <property type="match status" value="1"/>
</dbReference>
<protein>
    <submittedName>
        <fullName evidence="2">Glycine betaine ABC transporter substrate-binding protein</fullName>
    </submittedName>
</protein>
<dbReference type="GO" id="GO:0022857">
    <property type="term" value="F:transmembrane transporter activity"/>
    <property type="evidence" value="ECO:0007669"/>
    <property type="project" value="InterPro"/>
</dbReference>
<evidence type="ECO:0000259" key="1">
    <source>
        <dbReference type="Pfam" id="PF04069"/>
    </source>
</evidence>
<dbReference type="AlphaFoldDB" id="A0AA46YJY1"/>
<accession>A0AA46YJY1</accession>
<evidence type="ECO:0000313" key="2">
    <source>
        <dbReference type="EMBL" id="UYM04842.1"/>
    </source>
</evidence>
<dbReference type="SUPFAM" id="SSF53850">
    <property type="entry name" value="Periplasmic binding protein-like II"/>
    <property type="match status" value="1"/>
</dbReference>